<sequence length="86" mass="10113">MAKDESGPSFRKEEIEKLNALTSLNFVKFTLDACRIYEDELIEILLAAKDKAKDDIEENVNQRSYTLYILNWDMLICWHRTLLEVS</sequence>
<dbReference type="AlphaFoldDB" id="A0A915CZB3"/>
<proteinExistence type="predicted"/>
<keyword evidence="1" id="KW-1185">Reference proteome</keyword>
<name>A0A915CZB3_9BILA</name>
<accession>A0A915CZB3</accession>
<organism evidence="1 2">
    <name type="scientific">Ditylenchus dipsaci</name>
    <dbReference type="NCBI Taxonomy" id="166011"/>
    <lineage>
        <taxon>Eukaryota</taxon>
        <taxon>Metazoa</taxon>
        <taxon>Ecdysozoa</taxon>
        <taxon>Nematoda</taxon>
        <taxon>Chromadorea</taxon>
        <taxon>Rhabditida</taxon>
        <taxon>Tylenchina</taxon>
        <taxon>Tylenchomorpha</taxon>
        <taxon>Sphaerularioidea</taxon>
        <taxon>Anguinidae</taxon>
        <taxon>Anguininae</taxon>
        <taxon>Ditylenchus</taxon>
    </lineage>
</organism>
<dbReference type="Proteomes" id="UP000887574">
    <property type="component" value="Unplaced"/>
</dbReference>
<protein>
    <submittedName>
        <fullName evidence="2">Uncharacterized protein</fullName>
    </submittedName>
</protein>
<evidence type="ECO:0000313" key="1">
    <source>
        <dbReference type="Proteomes" id="UP000887574"/>
    </source>
</evidence>
<evidence type="ECO:0000313" key="2">
    <source>
        <dbReference type="WBParaSite" id="jg1427"/>
    </source>
</evidence>
<reference evidence="2" key="1">
    <citation type="submission" date="2022-11" db="UniProtKB">
        <authorList>
            <consortium name="WormBaseParasite"/>
        </authorList>
    </citation>
    <scope>IDENTIFICATION</scope>
</reference>
<dbReference type="WBParaSite" id="jg1427">
    <property type="protein sequence ID" value="jg1427"/>
    <property type="gene ID" value="jg1427"/>
</dbReference>